<name>A0A6L9Y3G0_9MICO</name>
<accession>A0A6L9Y3G0</accession>
<gene>
    <name evidence="1" type="ORF">G3T36_18110</name>
</gene>
<dbReference type="RefSeq" id="WP_163291264.1">
    <property type="nucleotide sequence ID" value="NZ_JAAGWY010000005.1"/>
</dbReference>
<dbReference type="EMBL" id="JAAGWY010000005">
    <property type="protein sequence ID" value="NEN07774.1"/>
    <property type="molecule type" value="Genomic_DNA"/>
</dbReference>
<reference evidence="1 2" key="1">
    <citation type="journal article" date="2014" name="J. Microbiol.">
        <title>Diaminobutyricibacter tongyongensis gen. nov., sp. nov. and Homoserinibacter gongjuensis gen. nov., sp. nov. belong to the family Microbacteriaceae.</title>
        <authorList>
            <person name="Kim S.J."/>
            <person name="Ahn J.H."/>
            <person name="Weon H.Y."/>
            <person name="Hamada M."/>
            <person name="Suzuki K."/>
            <person name="Kwon S.W."/>
        </authorList>
    </citation>
    <scope>NUCLEOTIDE SEQUENCE [LARGE SCALE GENOMIC DNA]</scope>
    <source>
        <strain evidence="1 2">NBRC 108724</strain>
    </source>
</reference>
<sequence>MTDTLTHEPEYIVEHVDGPLAGTSDRRILLDGKIDPRIASIAAVRGLESVFWYVAGEERDVNGEMYVRYYFDAPDSDPVETVRDTESN</sequence>
<evidence type="ECO:0000313" key="1">
    <source>
        <dbReference type="EMBL" id="NEN07774.1"/>
    </source>
</evidence>
<keyword evidence="2" id="KW-1185">Reference proteome</keyword>
<evidence type="ECO:0000313" key="2">
    <source>
        <dbReference type="Proteomes" id="UP000474967"/>
    </source>
</evidence>
<comment type="caution">
    <text evidence="1">The sequence shown here is derived from an EMBL/GenBank/DDBJ whole genome shotgun (WGS) entry which is preliminary data.</text>
</comment>
<dbReference type="Proteomes" id="UP000474967">
    <property type="component" value="Unassembled WGS sequence"/>
</dbReference>
<proteinExistence type="predicted"/>
<organism evidence="1 2">
    <name type="scientific">Leifsonia tongyongensis</name>
    <dbReference type="NCBI Taxonomy" id="1268043"/>
    <lineage>
        <taxon>Bacteria</taxon>
        <taxon>Bacillati</taxon>
        <taxon>Actinomycetota</taxon>
        <taxon>Actinomycetes</taxon>
        <taxon>Micrococcales</taxon>
        <taxon>Microbacteriaceae</taxon>
        <taxon>Leifsonia</taxon>
    </lineage>
</organism>
<protein>
    <submittedName>
        <fullName evidence="1">Uncharacterized protein</fullName>
    </submittedName>
</protein>
<dbReference type="AlphaFoldDB" id="A0A6L9Y3G0"/>